<evidence type="ECO:0000313" key="1">
    <source>
        <dbReference type="EMBL" id="KKQ65996.1"/>
    </source>
</evidence>
<dbReference type="AlphaFoldDB" id="A0A0G0MM41"/>
<gene>
    <name evidence="1" type="ORF">US86_C0007G0041</name>
</gene>
<protein>
    <submittedName>
        <fullName evidence="1">Uncharacterized protein</fullName>
    </submittedName>
</protein>
<comment type="caution">
    <text evidence="1">The sequence shown here is derived from an EMBL/GenBank/DDBJ whole genome shotgun (WGS) entry which is preliminary data.</text>
</comment>
<evidence type="ECO:0000313" key="2">
    <source>
        <dbReference type="Proteomes" id="UP000034235"/>
    </source>
</evidence>
<dbReference type="EMBL" id="LBUP01000007">
    <property type="protein sequence ID" value="KKQ65996.1"/>
    <property type="molecule type" value="Genomic_DNA"/>
</dbReference>
<dbReference type="Proteomes" id="UP000034235">
    <property type="component" value="Unassembled WGS sequence"/>
</dbReference>
<reference evidence="1 2" key="1">
    <citation type="journal article" date="2015" name="Nature">
        <title>rRNA introns, odd ribosomes, and small enigmatic genomes across a large radiation of phyla.</title>
        <authorList>
            <person name="Brown C.T."/>
            <person name="Hug L.A."/>
            <person name="Thomas B.C."/>
            <person name="Sharon I."/>
            <person name="Castelle C.J."/>
            <person name="Singh A."/>
            <person name="Wilkins M.J."/>
            <person name="Williams K.H."/>
            <person name="Banfield J.F."/>
        </authorList>
    </citation>
    <scope>NUCLEOTIDE SEQUENCE [LARGE SCALE GENOMIC DNA]</scope>
</reference>
<sequence>MSALETSLLQIDGNPQRPDITVILPGISPIPGFKKAIAQRAQAIGNKVISPRDDNKFNKNPNAIAETVDFIRRTGGERLSLVGVLLGGAKAIKLIG</sequence>
<organism evidence="1 2">
    <name type="scientific">Candidatus Daviesbacteria bacterium GW2011_GWA2_38_24</name>
    <dbReference type="NCBI Taxonomy" id="1618422"/>
    <lineage>
        <taxon>Bacteria</taxon>
        <taxon>Candidatus Daviesiibacteriota</taxon>
    </lineage>
</organism>
<name>A0A0G0MM41_9BACT</name>
<proteinExistence type="predicted"/>
<accession>A0A0G0MM41</accession>